<gene>
    <name evidence="1" type="ORF">J5227_07920</name>
</gene>
<reference evidence="1" key="1">
    <citation type="submission" date="2021-03" db="EMBL/GenBank/DDBJ databases">
        <title>Isolation of Bacillus subtilis from fermented food sample.</title>
        <authorList>
            <person name="Lakshmanan V."/>
            <person name="Athira K."/>
            <person name="Rajagopal K."/>
        </authorList>
    </citation>
    <scope>NUCLEOTIDE SEQUENCE</scope>
    <source>
        <strain evidence="1">S1</strain>
    </source>
</reference>
<protein>
    <submittedName>
        <fullName evidence="1">Uncharacterized protein</fullName>
    </submittedName>
</protein>
<sequence length="64" mass="7496">MANKLLKLNNLFAYIHKTGKSVKYGDLLRMGYQPHHIDFLVKDCLAFFDIDDEGYTVITFRKEV</sequence>
<dbReference type="AlphaFoldDB" id="A0A8I2B8H6"/>
<comment type="caution">
    <text evidence="1">The sequence shown here is derived from an EMBL/GenBank/DDBJ whole genome shotgun (WGS) entry which is preliminary data.</text>
</comment>
<evidence type="ECO:0000313" key="2">
    <source>
        <dbReference type="Proteomes" id="UP000665181"/>
    </source>
</evidence>
<proteinExistence type="predicted"/>
<evidence type="ECO:0000313" key="1">
    <source>
        <dbReference type="EMBL" id="MBO3794236.1"/>
    </source>
</evidence>
<dbReference type="RefSeq" id="WP_134981996.1">
    <property type="nucleotide sequence ID" value="NZ_JAGFPW010000005.1"/>
</dbReference>
<dbReference type="EMBL" id="JAGFPW010000005">
    <property type="protein sequence ID" value="MBO3794236.1"/>
    <property type="molecule type" value="Genomic_DNA"/>
</dbReference>
<dbReference type="Proteomes" id="UP000665181">
    <property type="component" value="Unassembled WGS sequence"/>
</dbReference>
<name>A0A8I2B8H6_BACIU</name>
<accession>A0A8I2B8H6</accession>
<organism evidence="1 2">
    <name type="scientific">Bacillus subtilis</name>
    <dbReference type="NCBI Taxonomy" id="1423"/>
    <lineage>
        <taxon>Bacteria</taxon>
        <taxon>Bacillati</taxon>
        <taxon>Bacillota</taxon>
        <taxon>Bacilli</taxon>
        <taxon>Bacillales</taxon>
        <taxon>Bacillaceae</taxon>
        <taxon>Bacillus</taxon>
    </lineage>
</organism>